<evidence type="ECO:0000313" key="4">
    <source>
        <dbReference type="Proteomes" id="UP000283805"/>
    </source>
</evidence>
<dbReference type="AlphaFoldDB" id="A0A419WHW1"/>
<keyword evidence="2" id="KW-1133">Transmembrane helix</keyword>
<comment type="caution">
    <text evidence="3">The sequence shown here is derived from an EMBL/GenBank/DDBJ whole genome shotgun (WGS) entry which is preliminary data.</text>
</comment>
<keyword evidence="4" id="KW-1185">Reference proteome</keyword>
<keyword evidence="2" id="KW-0812">Transmembrane</keyword>
<protein>
    <submittedName>
        <fullName evidence="3">Uncharacterized protein</fullName>
    </submittedName>
</protein>
<dbReference type="RefSeq" id="WP_120244319.1">
    <property type="nucleotide sequence ID" value="NZ_RAPO01000002.1"/>
</dbReference>
<feature type="transmembrane region" description="Helical" evidence="2">
    <location>
        <begin position="64"/>
        <end position="83"/>
    </location>
</feature>
<name>A0A419WHW1_9EURY</name>
<proteinExistence type="predicted"/>
<feature type="transmembrane region" description="Helical" evidence="2">
    <location>
        <begin position="38"/>
        <end position="58"/>
    </location>
</feature>
<dbReference type="EMBL" id="RAPO01000002">
    <property type="protein sequence ID" value="RKD95005.1"/>
    <property type="molecule type" value="Genomic_DNA"/>
</dbReference>
<keyword evidence="2" id="KW-0472">Membrane</keyword>
<evidence type="ECO:0000256" key="1">
    <source>
        <dbReference type="SAM" id="MobiDB-lite"/>
    </source>
</evidence>
<reference evidence="3 4" key="1">
    <citation type="submission" date="2018-09" db="EMBL/GenBank/DDBJ databases">
        <title>Genomic Encyclopedia of Archaeal and Bacterial Type Strains, Phase II (KMG-II): from individual species to whole genera.</title>
        <authorList>
            <person name="Goeker M."/>
        </authorList>
    </citation>
    <scope>NUCLEOTIDE SEQUENCE [LARGE SCALE GENOMIC DNA]</scope>
    <source>
        <strain evidence="3 4">DSM 13151</strain>
    </source>
</reference>
<organism evidence="3 4">
    <name type="scientific">Halopiger aswanensis</name>
    <dbReference type="NCBI Taxonomy" id="148449"/>
    <lineage>
        <taxon>Archaea</taxon>
        <taxon>Methanobacteriati</taxon>
        <taxon>Methanobacteriota</taxon>
        <taxon>Stenosarchaea group</taxon>
        <taxon>Halobacteria</taxon>
        <taxon>Halobacteriales</taxon>
        <taxon>Natrialbaceae</taxon>
        <taxon>Halopiger</taxon>
    </lineage>
</organism>
<accession>A0A419WHW1</accession>
<sequence>MASGLSALEPGEFILLIVSIVGLAPILLRYTSEAKWFAVGYGCIVVGLIATNAEGIALGGVFNGIEHSVGIMGAGITFAYAVYDRRQTLVAAADDAAAESETNDGTAASVGIDAPEA</sequence>
<evidence type="ECO:0000256" key="2">
    <source>
        <dbReference type="SAM" id="Phobius"/>
    </source>
</evidence>
<dbReference type="Proteomes" id="UP000283805">
    <property type="component" value="Unassembled WGS sequence"/>
</dbReference>
<evidence type="ECO:0000313" key="3">
    <source>
        <dbReference type="EMBL" id="RKD95005.1"/>
    </source>
</evidence>
<feature type="transmembrane region" description="Helical" evidence="2">
    <location>
        <begin position="13"/>
        <end position="31"/>
    </location>
</feature>
<dbReference type="OrthoDB" id="204958at2157"/>
<gene>
    <name evidence="3" type="ORF">ATJ93_1854</name>
</gene>
<feature type="region of interest" description="Disordered" evidence="1">
    <location>
        <begin position="96"/>
        <end position="117"/>
    </location>
</feature>